<proteinExistence type="predicted"/>
<dbReference type="EMBL" id="EQ977584">
    <property type="protein sequence ID" value="EEF26323.1"/>
    <property type="molecule type" value="Genomic_DNA"/>
</dbReference>
<dbReference type="InParanoid" id="B9TCU2"/>
<protein>
    <submittedName>
        <fullName evidence="1">Uncharacterized protein</fullName>
    </submittedName>
</protein>
<reference evidence="2" key="1">
    <citation type="journal article" date="2010" name="Nat. Biotechnol.">
        <title>Draft genome sequence of the oilseed species Ricinus communis.</title>
        <authorList>
            <person name="Chan A.P."/>
            <person name="Crabtree J."/>
            <person name="Zhao Q."/>
            <person name="Lorenzi H."/>
            <person name="Orvis J."/>
            <person name="Puiu D."/>
            <person name="Melake-Berhan A."/>
            <person name="Jones K.M."/>
            <person name="Redman J."/>
            <person name="Chen G."/>
            <person name="Cahoon E.B."/>
            <person name="Gedil M."/>
            <person name="Stanke M."/>
            <person name="Haas B.J."/>
            <person name="Wortman J.R."/>
            <person name="Fraser-Liggett C.M."/>
            <person name="Ravel J."/>
            <person name="Rabinowicz P.D."/>
        </authorList>
    </citation>
    <scope>NUCLEOTIDE SEQUENCE [LARGE SCALE GENOMIC DNA]</scope>
    <source>
        <strain evidence="2">cv. Hale</strain>
    </source>
</reference>
<evidence type="ECO:0000313" key="2">
    <source>
        <dbReference type="Proteomes" id="UP000008311"/>
    </source>
</evidence>
<evidence type="ECO:0000313" key="1">
    <source>
        <dbReference type="EMBL" id="EEF26323.1"/>
    </source>
</evidence>
<keyword evidence="2" id="KW-1185">Reference proteome</keyword>
<dbReference type="Proteomes" id="UP000008311">
    <property type="component" value="Unassembled WGS sequence"/>
</dbReference>
<dbReference type="AlphaFoldDB" id="B9TCU2"/>
<gene>
    <name evidence="1" type="ORF">RCOM_1805560</name>
</gene>
<organism evidence="1 2">
    <name type="scientific">Ricinus communis</name>
    <name type="common">Castor bean</name>
    <dbReference type="NCBI Taxonomy" id="3988"/>
    <lineage>
        <taxon>Eukaryota</taxon>
        <taxon>Viridiplantae</taxon>
        <taxon>Streptophyta</taxon>
        <taxon>Embryophyta</taxon>
        <taxon>Tracheophyta</taxon>
        <taxon>Spermatophyta</taxon>
        <taxon>Magnoliopsida</taxon>
        <taxon>eudicotyledons</taxon>
        <taxon>Gunneridae</taxon>
        <taxon>Pentapetalae</taxon>
        <taxon>rosids</taxon>
        <taxon>fabids</taxon>
        <taxon>Malpighiales</taxon>
        <taxon>Euphorbiaceae</taxon>
        <taxon>Acalyphoideae</taxon>
        <taxon>Acalypheae</taxon>
        <taxon>Ricinus</taxon>
    </lineage>
</organism>
<sequence length="118" mass="13477">MRHPGRGVAVDVFAFQTEPKSFRFRSFEKCFDQLRTEPVAAFLDDGAARLILSQQDVRLILERREGEDIYTVYQQGCRGQQRCAGLAMVFFVFPLELCQARMNVGFRHAAVMQNAGLE</sequence>
<name>B9TCU2_RICCO</name>
<accession>B9TCU2</accession>